<comment type="caution">
    <text evidence="1">The sequence shown here is derived from an EMBL/GenBank/DDBJ whole genome shotgun (WGS) entry which is preliminary data.</text>
</comment>
<dbReference type="Proteomes" id="UP000597507">
    <property type="component" value="Unassembled WGS sequence"/>
</dbReference>
<dbReference type="Pfam" id="PF14234">
    <property type="entry name" value="DUF4336"/>
    <property type="match status" value="1"/>
</dbReference>
<keyword evidence="2" id="KW-1185">Reference proteome</keyword>
<evidence type="ECO:0008006" key="3">
    <source>
        <dbReference type="Google" id="ProtNLM"/>
    </source>
</evidence>
<evidence type="ECO:0000313" key="2">
    <source>
        <dbReference type="Proteomes" id="UP000597507"/>
    </source>
</evidence>
<organism evidence="1 2">
    <name type="scientific">Caldovatus sediminis</name>
    <dbReference type="NCBI Taxonomy" id="2041189"/>
    <lineage>
        <taxon>Bacteria</taxon>
        <taxon>Pseudomonadati</taxon>
        <taxon>Pseudomonadota</taxon>
        <taxon>Alphaproteobacteria</taxon>
        <taxon>Acetobacterales</taxon>
        <taxon>Roseomonadaceae</taxon>
        <taxon>Caldovatus</taxon>
    </lineage>
</organism>
<proteinExistence type="predicted"/>
<dbReference type="RefSeq" id="WP_188900355.1">
    <property type="nucleotide sequence ID" value="NZ_BMKS01000006.1"/>
</dbReference>
<dbReference type="PANTHER" id="PTHR33835">
    <property type="entry name" value="YALI0C07656P"/>
    <property type="match status" value="1"/>
</dbReference>
<protein>
    <recommendedName>
        <fullName evidence="3">DUF4336 domain-containing protein</fullName>
    </recommendedName>
</protein>
<dbReference type="PANTHER" id="PTHR33835:SF1">
    <property type="entry name" value="METALLO-BETA-LACTAMASE DOMAIN-CONTAINING PROTEIN"/>
    <property type="match status" value="1"/>
</dbReference>
<dbReference type="AlphaFoldDB" id="A0A8J3ECE4"/>
<name>A0A8J3ECE4_9PROT</name>
<dbReference type="InterPro" id="IPR025638">
    <property type="entry name" value="DUF4336"/>
</dbReference>
<dbReference type="InterPro" id="IPR036866">
    <property type="entry name" value="RibonucZ/Hydroxyglut_hydro"/>
</dbReference>
<gene>
    <name evidence="1" type="ORF">GCM10010964_23330</name>
</gene>
<dbReference type="SUPFAM" id="SSF56281">
    <property type="entry name" value="Metallo-hydrolase/oxidoreductase"/>
    <property type="match status" value="1"/>
</dbReference>
<evidence type="ECO:0000313" key="1">
    <source>
        <dbReference type="EMBL" id="GGG34757.1"/>
    </source>
</evidence>
<sequence>MSADVVYPPLDVPKPVAEDVWIVDSGPQTVFGVLHLPVRMTVLRLADGRLWLHAPTRWRSVLVDALEDLGRIRHLVAPNGAHWTHLFGWHNACPSALVWAAPGVARKLRRARQPVPIHAELGDAPPGDWAGQIEQAAFRGRGGFTEIAFFHRASGTLVLADTAQALEPARLDPPTRLFARAVGATRGETPAHLRRVLGGAAHRAANRAAAECLLAWAPRRVILAHGAWFRDDAPARLERAFAWLLRG</sequence>
<reference evidence="1 2" key="1">
    <citation type="journal article" date="2014" name="Int. J. Syst. Evol. Microbiol.">
        <title>Complete genome sequence of Corynebacterium casei LMG S-19264T (=DSM 44701T), isolated from a smear-ripened cheese.</title>
        <authorList>
            <consortium name="US DOE Joint Genome Institute (JGI-PGF)"/>
            <person name="Walter F."/>
            <person name="Albersmeier A."/>
            <person name="Kalinowski J."/>
            <person name="Ruckert C."/>
        </authorList>
    </citation>
    <scope>NUCLEOTIDE SEQUENCE [LARGE SCALE GENOMIC DNA]</scope>
    <source>
        <strain evidence="1 2">CGMCC 1.16330</strain>
    </source>
</reference>
<accession>A0A8J3ECE4</accession>
<dbReference type="EMBL" id="BMKS01000006">
    <property type="protein sequence ID" value="GGG34757.1"/>
    <property type="molecule type" value="Genomic_DNA"/>
</dbReference>